<dbReference type="EMBL" id="FMYW01000013">
    <property type="protein sequence ID" value="SDC65007.1"/>
    <property type="molecule type" value="Genomic_DNA"/>
</dbReference>
<dbReference type="GO" id="GO:0016301">
    <property type="term" value="F:kinase activity"/>
    <property type="evidence" value="ECO:0007669"/>
    <property type="project" value="UniProtKB-KW"/>
</dbReference>
<dbReference type="SUPFAM" id="SSF55874">
    <property type="entry name" value="ATPase domain of HSP90 chaperone/DNA topoisomerase II/histidine kinase"/>
    <property type="match status" value="1"/>
</dbReference>
<dbReference type="Gene3D" id="3.30.565.10">
    <property type="entry name" value="Histidine kinase-like ATPase, C-terminal domain"/>
    <property type="match status" value="1"/>
</dbReference>
<keyword evidence="2" id="KW-1185">Reference proteome</keyword>
<dbReference type="Gene3D" id="3.40.1350.10">
    <property type="match status" value="1"/>
</dbReference>
<reference evidence="2" key="1">
    <citation type="submission" date="2016-10" db="EMBL/GenBank/DDBJ databases">
        <authorList>
            <person name="Varghese N."/>
            <person name="Submissions S."/>
        </authorList>
    </citation>
    <scope>NUCLEOTIDE SEQUENCE [LARGE SCALE GENOMIC DNA]</scope>
    <source>
        <strain evidence="2">DSM 11005</strain>
    </source>
</reference>
<accession>A0A1G6NC77</accession>
<name>A0A1G6NC77_9FIRM</name>
<dbReference type="Pfam" id="PF13589">
    <property type="entry name" value="HATPase_c_3"/>
    <property type="match status" value="1"/>
</dbReference>
<dbReference type="GO" id="GO:0003676">
    <property type="term" value="F:nucleic acid binding"/>
    <property type="evidence" value="ECO:0007669"/>
    <property type="project" value="InterPro"/>
</dbReference>
<proteinExistence type="predicted"/>
<dbReference type="RefSeq" id="WP_093730871.1">
    <property type="nucleotide sequence ID" value="NZ_FMYW01000013.1"/>
</dbReference>
<dbReference type="OrthoDB" id="9816482at2"/>
<protein>
    <submittedName>
        <fullName evidence="1">Histidine kinase-, DNA gyrase B-, and HSP90-like ATPase</fullName>
    </submittedName>
</protein>
<dbReference type="AlphaFoldDB" id="A0A1G6NC77"/>
<sequence length="626" mass="72419">MQRELIVSFDVKIIDSLGVKLYTTIPPMIAELIANAWDADAHNVWLKFNNSSDKHIEVKDDGCGMSFDELNKHFLTIGRNRRSDLNKDTSSEGRKILGKKGLGKLSMFGIGEKITVSTIKNGHKTTFVMDYEIMKATESDDVYKPLIKDLDIETKEPNGTIITIGGIRRKTAFDLNAIRNTIRSRFHIFSKDFVVHINDDEALLIDDNAMNVGEYQFSWKFPDDFEDMRNNFQDLYQFGVNKGITGTIYTAKTPLRKEAQGIVLFSRNKLVQENKTFNPRGNDNFFQYMTGAFDVDFIDNDLRIDNCSTDRKSLAWDNYDNDDLVTLNEFMEKLVSITQSGWREKRKEEKKKKISEKSIDVDQWIENLNKAEQPLARKLTTAIIENDNIDETRASEYVQCIRDMYGFSSFRDFTQQLDEMQALDNENAIKLLCDWGEIEAKEYAKIALGRISTIDQFERYISKNASETKVIQIFLEQFPWLLDPKMEKFEREVTYSKLLKQKFGEDTDLPETNRRIDFLCTNSSGIIHIIELKRPCIKLTAKEMSQVASYTEFIKKQFPANAEKVKGYLISDNMTFESGAETIRKGLEKEDIYIKSYSDLLAEARRYNQQFTNVYEEIHSLSIADN</sequence>
<dbReference type="Proteomes" id="UP000198943">
    <property type="component" value="Unassembled WGS sequence"/>
</dbReference>
<evidence type="ECO:0000313" key="1">
    <source>
        <dbReference type="EMBL" id="SDC65007.1"/>
    </source>
</evidence>
<evidence type="ECO:0000313" key="2">
    <source>
        <dbReference type="Proteomes" id="UP000198943"/>
    </source>
</evidence>
<dbReference type="InterPro" id="IPR036890">
    <property type="entry name" value="HATPase_C_sf"/>
</dbReference>
<gene>
    <name evidence="1" type="ORF">SAMN04487864_11311</name>
</gene>
<keyword evidence="1" id="KW-0418">Kinase</keyword>
<dbReference type="InterPro" id="IPR011856">
    <property type="entry name" value="tRNA_endonuc-like_dom_sf"/>
</dbReference>
<keyword evidence="1" id="KW-0808">Transferase</keyword>
<organism evidence="1 2">
    <name type="scientific">Succiniclasticum ruminis</name>
    <dbReference type="NCBI Taxonomy" id="40841"/>
    <lineage>
        <taxon>Bacteria</taxon>
        <taxon>Bacillati</taxon>
        <taxon>Bacillota</taxon>
        <taxon>Negativicutes</taxon>
        <taxon>Acidaminococcales</taxon>
        <taxon>Acidaminococcaceae</taxon>
        <taxon>Succiniclasticum</taxon>
    </lineage>
</organism>